<evidence type="ECO:0000313" key="3">
    <source>
        <dbReference type="EMBL" id="EMP35438.1"/>
    </source>
</evidence>
<proteinExistence type="predicted"/>
<accession>M7BTM2</accession>
<dbReference type="eggNOG" id="KOG3349">
    <property type="taxonomic scope" value="Eukaryota"/>
</dbReference>
<dbReference type="SUPFAM" id="SSF63748">
    <property type="entry name" value="Tudor/PWWP/MBT"/>
    <property type="match status" value="1"/>
</dbReference>
<feature type="domain" description="Tudor" evidence="2">
    <location>
        <begin position="210"/>
        <end position="270"/>
    </location>
</feature>
<sequence>MQKGWKKYFGQKSLSEVTMDEYLASLGLYRKLTAKDASCLFRAISEQILLCCSSNGHYDSVYTKQFQADAAVCQAVLYEILYKDVFDMDEEELRTAVEMFRSGAKKNRNSASVGSEDANFDCLPEKVSKTSSERRVEDWEGNDTDNPPEDKLRQGTEEAKPPENPSKMPFPYKVLKALDPEIYRNVEFDVWLDSRKELQKTDYMVFAGRQYYLGDKCQVRLEPVGKYYNAHIQEVGHDGNMVTVFIEELAEKHIVPLANLKPVTQVTPVPAWNVVPSRKGGNYQKITGGYVSEIEMDMKSRKRLFKKVRGKEVYMTMAYSRGQPVLPPRLQHNVPSGRSSPINCSQSCGNMASYDHYRPQNSPQRHGRGYGMPRGSARFINRNNMVGPQIAFYPGPGKRCYQSYDNFSYRSRSYSRSRRQMQCVNKECQYGFVPETGEEPQGLEETITFYEIEEGDEAAFPALPSQGSPAPIVPAPAGFWVARRGPSPIPPSKQTLNSSEEEVDEPSDNGEFHEEYMYTPSDPDCETPTVFSSAETTANLVMVNSAVISTSSCVNNAPATVFSSSTTAATQANVTTSIPPQTAVQPILVSPSSAGRPVVIPSMPYPYHPAPPPPVSEVGDSGSIPPPYSCDPSGSDLPRDTKVLQYYFNLGLQYYHQSYWHSVVYMQQVPPPSPVEAYSAYTEPAPMVDQSVPQLYTDTGRNDVRQVPLETTNGTFQNVEPPPPSHGTVYYPVATDPYGQPPLPGFDSCISLVPAYHYVSPWHPTNPSYGNSSRLHNTVNPGQLHQVSYVTSPNPVSHYVPQSM</sequence>
<protein>
    <submittedName>
        <fullName evidence="3">UDP-N-acetylglucosamine transferase subunit ALG13 like protein</fullName>
    </submittedName>
</protein>
<evidence type="ECO:0000313" key="4">
    <source>
        <dbReference type="Proteomes" id="UP000031443"/>
    </source>
</evidence>
<evidence type="ECO:0000259" key="2">
    <source>
        <dbReference type="PROSITE" id="PS50304"/>
    </source>
</evidence>
<feature type="region of interest" description="Disordered" evidence="1">
    <location>
        <begin position="128"/>
        <end position="168"/>
    </location>
</feature>
<dbReference type="EMBL" id="KB528689">
    <property type="protein sequence ID" value="EMP35438.1"/>
    <property type="molecule type" value="Genomic_DNA"/>
</dbReference>
<feature type="compositionally biased region" description="Basic and acidic residues" evidence="1">
    <location>
        <begin position="128"/>
        <end position="138"/>
    </location>
</feature>
<gene>
    <name evidence="3" type="ORF">UY3_07401</name>
</gene>
<feature type="compositionally biased region" description="Acidic residues" evidence="1">
    <location>
        <begin position="499"/>
        <end position="508"/>
    </location>
</feature>
<dbReference type="eggNOG" id="KOG2605">
    <property type="taxonomic scope" value="Eukaryota"/>
</dbReference>
<dbReference type="AlphaFoldDB" id="M7BTM2"/>
<organism evidence="3 4">
    <name type="scientific">Chelonia mydas</name>
    <name type="common">Green sea-turtle</name>
    <name type="synonym">Chelonia agassizi</name>
    <dbReference type="NCBI Taxonomy" id="8469"/>
    <lineage>
        <taxon>Eukaryota</taxon>
        <taxon>Metazoa</taxon>
        <taxon>Chordata</taxon>
        <taxon>Craniata</taxon>
        <taxon>Vertebrata</taxon>
        <taxon>Euteleostomi</taxon>
        <taxon>Archelosauria</taxon>
        <taxon>Testudinata</taxon>
        <taxon>Testudines</taxon>
        <taxon>Cryptodira</taxon>
        <taxon>Durocryptodira</taxon>
        <taxon>Americhelydia</taxon>
        <taxon>Chelonioidea</taxon>
        <taxon>Cheloniidae</taxon>
        <taxon>Chelonia</taxon>
    </lineage>
</organism>
<dbReference type="InterPro" id="IPR002999">
    <property type="entry name" value="Tudor"/>
</dbReference>
<keyword evidence="3" id="KW-0808">Transferase</keyword>
<dbReference type="CDD" id="cd20447">
    <property type="entry name" value="Tudor_TDRD13"/>
    <property type="match status" value="1"/>
</dbReference>
<dbReference type="GO" id="GO:0016740">
    <property type="term" value="F:transferase activity"/>
    <property type="evidence" value="ECO:0007669"/>
    <property type="project" value="UniProtKB-KW"/>
</dbReference>
<name>M7BTM2_CHEMY</name>
<evidence type="ECO:0000256" key="1">
    <source>
        <dbReference type="SAM" id="MobiDB-lite"/>
    </source>
</evidence>
<dbReference type="Proteomes" id="UP000031443">
    <property type="component" value="Unassembled WGS sequence"/>
</dbReference>
<dbReference type="PROSITE" id="PS50304">
    <property type="entry name" value="TUDOR"/>
    <property type="match status" value="1"/>
</dbReference>
<keyword evidence="4" id="KW-1185">Reference proteome</keyword>
<dbReference type="STRING" id="8469.M7BTM2"/>
<reference evidence="4" key="1">
    <citation type="journal article" date="2013" name="Nat. Genet.">
        <title>The draft genomes of soft-shell turtle and green sea turtle yield insights into the development and evolution of the turtle-specific body plan.</title>
        <authorList>
            <person name="Wang Z."/>
            <person name="Pascual-Anaya J."/>
            <person name="Zadissa A."/>
            <person name="Li W."/>
            <person name="Niimura Y."/>
            <person name="Huang Z."/>
            <person name="Li C."/>
            <person name="White S."/>
            <person name="Xiong Z."/>
            <person name="Fang D."/>
            <person name="Wang B."/>
            <person name="Ming Y."/>
            <person name="Chen Y."/>
            <person name="Zheng Y."/>
            <person name="Kuraku S."/>
            <person name="Pignatelli M."/>
            <person name="Herrero J."/>
            <person name="Beal K."/>
            <person name="Nozawa M."/>
            <person name="Li Q."/>
            <person name="Wang J."/>
            <person name="Zhang H."/>
            <person name="Yu L."/>
            <person name="Shigenobu S."/>
            <person name="Wang J."/>
            <person name="Liu J."/>
            <person name="Flicek P."/>
            <person name="Searle S."/>
            <person name="Wang J."/>
            <person name="Kuratani S."/>
            <person name="Yin Y."/>
            <person name="Aken B."/>
            <person name="Zhang G."/>
            <person name="Irie N."/>
        </authorList>
    </citation>
    <scope>NUCLEOTIDE SEQUENCE [LARGE SCALE GENOMIC DNA]</scope>
</reference>
<feature type="region of interest" description="Disordered" evidence="1">
    <location>
        <begin position="485"/>
        <end position="508"/>
    </location>
</feature>
<feature type="compositionally biased region" description="Basic and acidic residues" evidence="1">
    <location>
        <begin position="148"/>
        <end position="161"/>
    </location>
</feature>
<feature type="region of interest" description="Disordered" evidence="1">
    <location>
        <begin position="611"/>
        <end position="636"/>
    </location>
</feature>